<dbReference type="PANTHER" id="PTHR33202">
    <property type="entry name" value="ZINC UPTAKE REGULATION PROTEIN"/>
    <property type="match status" value="1"/>
</dbReference>
<comment type="similarity">
    <text evidence="2">Belongs to the Fur family.</text>
</comment>
<dbReference type="GO" id="GO:1900376">
    <property type="term" value="P:regulation of secondary metabolite biosynthetic process"/>
    <property type="evidence" value="ECO:0007669"/>
    <property type="project" value="TreeGrafter"/>
</dbReference>
<keyword evidence="9" id="KW-0238">DNA-binding</keyword>
<feature type="coiled-coil region" evidence="11">
    <location>
        <begin position="98"/>
        <end position="125"/>
    </location>
</feature>
<dbReference type="PANTHER" id="PTHR33202:SF2">
    <property type="entry name" value="FERRIC UPTAKE REGULATION PROTEIN"/>
    <property type="match status" value="1"/>
</dbReference>
<evidence type="ECO:0000256" key="8">
    <source>
        <dbReference type="ARBA" id="ARBA00023015"/>
    </source>
</evidence>
<dbReference type="GO" id="GO:0005829">
    <property type="term" value="C:cytosol"/>
    <property type="evidence" value="ECO:0007669"/>
    <property type="project" value="TreeGrafter"/>
</dbReference>
<reference evidence="12" key="1">
    <citation type="submission" date="2018-05" db="EMBL/GenBank/DDBJ databases">
        <authorList>
            <person name="Lanie J.A."/>
            <person name="Ng W.-L."/>
            <person name="Kazmierczak K.M."/>
            <person name="Andrzejewski T.M."/>
            <person name="Davidsen T.M."/>
            <person name="Wayne K.J."/>
            <person name="Tettelin H."/>
            <person name="Glass J.I."/>
            <person name="Rusch D."/>
            <person name="Podicherti R."/>
            <person name="Tsui H.-C.T."/>
            <person name="Winkler M.E."/>
        </authorList>
    </citation>
    <scope>NUCLEOTIDE SEQUENCE</scope>
</reference>
<dbReference type="InterPro" id="IPR043135">
    <property type="entry name" value="Fur_C"/>
</dbReference>
<organism evidence="12">
    <name type="scientific">marine metagenome</name>
    <dbReference type="NCBI Taxonomy" id="408172"/>
    <lineage>
        <taxon>unclassified sequences</taxon>
        <taxon>metagenomes</taxon>
        <taxon>ecological metagenomes</taxon>
    </lineage>
</organism>
<dbReference type="GO" id="GO:0045892">
    <property type="term" value="P:negative regulation of DNA-templated transcription"/>
    <property type="evidence" value="ECO:0007669"/>
    <property type="project" value="TreeGrafter"/>
</dbReference>
<evidence type="ECO:0000256" key="9">
    <source>
        <dbReference type="ARBA" id="ARBA00023125"/>
    </source>
</evidence>
<accession>A0A381QBD3</accession>
<dbReference type="Gene3D" id="3.30.1490.190">
    <property type="match status" value="1"/>
</dbReference>
<gene>
    <name evidence="12" type="ORF">METZ01_LOCUS28221</name>
</gene>
<dbReference type="GO" id="GO:0003700">
    <property type="term" value="F:DNA-binding transcription factor activity"/>
    <property type="evidence" value="ECO:0007669"/>
    <property type="project" value="InterPro"/>
</dbReference>
<keyword evidence="11" id="KW-0175">Coiled coil</keyword>
<dbReference type="Gene3D" id="1.10.10.10">
    <property type="entry name" value="Winged helix-like DNA-binding domain superfamily/Winged helix DNA-binding domain"/>
    <property type="match status" value="1"/>
</dbReference>
<dbReference type="EMBL" id="UINC01001242">
    <property type="protein sequence ID" value="SUZ75367.1"/>
    <property type="molecule type" value="Genomic_DNA"/>
</dbReference>
<keyword evidence="7" id="KW-0862">Zinc</keyword>
<evidence type="ECO:0000313" key="12">
    <source>
        <dbReference type="EMBL" id="SUZ75367.1"/>
    </source>
</evidence>
<dbReference type="CDD" id="cd07153">
    <property type="entry name" value="Fur_like"/>
    <property type="match status" value="1"/>
</dbReference>
<dbReference type="InterPro" id="IPR036388">
    <property type="entry name" value="WH-like_DNA-bd_sf"/>
</dbReference>
<evidence type="ECO:0000256" key="3">
    <source>
        <dbReference type="ARBA" id="ARBA00011738"/>
    </source>
</evidence>
<keyword evidence="5" id="KW-0678">Repressor</keyword>
<dbReference type="GO" id="GO:0000976">
    <property type="term" value="F:transcription cis-regulatory region binding"/>
    <property type="evidence" value="ECO:0007669"/>
    <property type="project" value="TreeGrafter"/>
</dbReference>
<evidence type="ECO:0000256" key="5">
    <source>
        <dbReference type="ARBA" id="ARBA00022491"/>
    </source>
</evidence>
<evidence type="ECO:0000256" key="11">
    <source>
        <dbReference type="SAM" id="Coils"/>
    </source>
</evidence>
<dbReference type="SUPFAM" id="SSF46785">
    <property type="entry name" value="Winged helix' DNA-binding domain"/>
    <property type="match status" value="1"/>
</dbReference>
<dbReference type="InterPro" id="IPR002481">
    <property type="entry name" value="FUR"/>
</dbReference>
<evidence type="ECO:0000256" key="2">
    <source>
        <dbReference type="ARBA" id="ARBA00007957"/>
    </source>
</evidence>
<keyword evidence="10" id="KW-0804">Transcription</keyword>
<evidence type="ECO:0000256" key="1">
    <source>
        <dbReference type="ARBA" id="ARBA00004496"/>
    </source>
</evidence>
<keyword evidence="8" id="KW-0805">Transcription regulation</keyword>
<dbReference type="Pfam" id="PF01475">
    <property type="entry name" value="FUR"/>
    <property type="match status" value="1"/>
</dbReference>
<dbReference type="InterPro" id="IPR036390">
    <property type="entry name" value="WH_DNA-bd_sf"/>
</dbReference>
<evidence type="ECO:0008006" key="13">
    <source>
        <dbReference type="Google" id="ProtNLM"/>
    </source>
</evidence>
<keyword evidence="6" id="KW-0479">Metal-binding</keyword>
<protein>
    <recommendedName>
        <fullName evidence="13">Transcriptional repressor</fullName>
    </recommendedName>
</protein>
<dbReference type="AlphaFoldDB" id="A0A381QBD3"/>
<evidence type="ECO:0000256" key="6">
    <source>
        <dbReference type="ARBA" id="ARBA00022723"/>
    </source>
</evidence>
<dbReference type="GO" id="GO:0008270">
    <property type="term" value="F:zinc ion binding"/>
    <property type="evidence" value="ECO:0007669"/>
    <property type="project" value="TreeGrafter"/>
</dbReference>
<proteinExistence type="inferred from homology"/>
<comment type="subcellular location">
    <subcellularLocation>
        <location evidence="1">Cytoplasm</location>
    </subcellularLocation>
</comment>
<comment type="subunit">
    <text evidence="3">Homodimer.</text>
</comment>
<evidence type="ECO:0000256" key="10">
    <source>
        <dbReference type="ARBA" id="ARBA00023163"/>
    </source>
</evidence>
<evidence type="ECO:0000256" key="4">
    <source>
        <dbReference type="ARBA" id="ARBA00022490"/>
    </source>
</evidence>
<keyword evidence="4" id="KW-0963">Cytoplasm</keyword>
<name>A0A381QBD3_9ZZZZ</name>
<sequence>MNDSTIQILKEILRKEGLRYTKQRQAVWDEIQNSQEHRDAEDIYMSIRNNGVNVSRATVYRTIDVLVKNRMVRKMDVGDGRNRYEPRLDDAHHDHMICVETGKIIEFYNEELEDLQEKIAEENGYMLVRHIHQLFVKPLKK</sequence>
<evidence type="ECO:0000256" key="7">
    <source>
        <dbReference type="ARBA" id="ARBA00022833"/>
    </source>
</evidence>